<sequence>MFKKLTLCLALILTMVAASASAEIRIAGGASPIEKVLTPVKDKFTKETGISVVAFAQGPDNALKDFTNGKVDAMLLFLVPEDLGKFAKKVNVPLDMAATKGDVMLEDTVVFVVNPANPVSKLTKEQLTSVFSGKVENWKAVGGAEDETIVVLGELTKGLTELASSKVFGSAPITKENLMVRSAQDVIFAVAGNKGAIGIASSAVLNDKVKALDDPKLTVKVMLYTKGEPNAEMKKLIQYMKK</sequence>
<dbReference type="AlphaFoldDB" id="A0AAW4KZF2"/>
<proteinExistence type="predicted"/>
<protein>
    <submittedName>
        <fullName evidence="4">Substrate-binding domain-containing protein</fullName>
    </submittedName>
</protein>
<keyword evidence="1 2" id="KW-0732">Signal</keyword>
<dbReference type="EMBL" id="JAHCVJ010000001">
    <property type="protein sequence ID" value="MBT0663302.1"/>
    <property type="molecule type" value="Genomic_DNA"/>
</dbReference>
<evidence type="ECO:0000256" key="1">
    <source>
        <dbReference type="ARBA" id="ARBA00022729"/>
    </source>
</evidence>
<dbReference type="InterPro" id="IPR024370">
    <property type="entry name" value="PBP_domain"/>
</dbReference>
<dbReference type="PANTHER" id="PTHR30570:SF1">
    <property type="entry name" value="PHOSPHATE-BINDING PROTEIN PSTS"/>
    <property type="match status" value="1"/>
</dbReference>
<dbReference type="RefSeq" id="WP_214170051.1">
    <property type="nucleotide sequence ID" value="NZ_JAHCVJ010000001.1"/>
</dbReference>
<keyword evidence="5" id="KW-1185">Reference proteome</keyword>
<dbReference type="Pfam" id="PF12849">
    <property type="entry name" value="PBP_like_2"/>
    <property type="match status" value="1"/>
</dbReference>
<organism evidence="4 5">
    <name type="scientific">Geoanaerobacter pelophilus</name>
    <dbReference type="NCBI Taxonomy" id="60036"/>
    <lineage>
        <taxon>Bacteria</taxon>
        <taxon>Pseudomonadati</taxon>
        <taxon>Thermodesulfobacteriota</taxon>
        <taxon>Desulfuromonadia</taxon>
        <taxon>Geobacterales</taxon>
        <taxon>Geobacteraceae</taxon>
        <taxon>Geoanaerobacter</taxon>
    </lineage>
</organism>
<feature type="domain" description="PBP" evidence="3">
    <location>
        <begin position="20"/>
        <end position="214"/>
    </location>
</feature>
<accession>A0AAW4KZF2</accession>
<dbReference type="Proteomes" id="UP000811899">
    <property type="component" value="Unassembled WGS sequence"/>
</dbReference>
<evidence type="ECO:0000313" key="4">
    <source>
        <dbReference type="EMBL" id="MBT0663302.1"/>
    </source>
</evidence>
<evidence type="ECO:0000259" key="3">
    <source>
        <dbReference type="Pfam" id="PF12849"/>
    </source>
</evidence>
<gene>
    <name evidence="4" type="ORF">KI809_03220</name>
</gene>
<evidence type="ECO:0000256" key="2">
    <source>
        <dbReference type="SAM" id="SignalP"/>
    </source>
</evidence>
<feature type="signal peptide" evidence="2">
    <location>
        <begin position="1"/>
        <end position="20"/>
    </location>
</feature>
<comment type="caution">
    <text evidence="4">The sequence shown here is derived from an EMBL/GenBank/DDBJ whole genome shotgun (WGS) entry which is preliminary data.</text>
</comment>
<name>A0AAW4KZF2_9BACT</name>
<reference evidence="4 5" key="1">
    <citation type="submission" date="2021-05" db="EMBL/GenBank/DDBJ databases">
        <title>The draft genome of Geobacter pelophilus DSM 12255.</title>
        <authorList>
            <person name="Xu Z."/>
            <person name="Masuda Y."/>
            <person name="Itoh H."/>
            <person name="Senoo K."/>
        </authorList>
    </citation>
    <scope>NUCLEOTIDE SEQUENCE [LARGE SCALE GENOMIC DNA]</scope>
    <source>
        <strain evidence="4 5">DSM 12255</strain>
    </source>
</reference>
<dbReference type="Gene3D" id="3.40.190.10">
    <property type="entry name" value="Periplasmic binding protein-like II"/>
    <property type="match status" value="2"/>
</dbReference>
<dbReference type="PANTHER" id="PTHR30570">
    <property type="entry name" value="PERIPLASMIC PHOSPHATE BINDING COMPONENT OF PHOSPHATE ABC TRANSPORTER"/>
    <property type="match status" value="1"/>
</dbReference>
<dbReference type="SUPFAM" id="SSF53850">
    <property type="entry name" value="Periplasmic binding protein-like II"/>
    <property type="match status" value="1"/>
</dbReference>
<evidence type="ECO:0000313" key="5">
    <source>
        <dbReference type="Proteomes" id="UP000811899"/>
    </source>
</evidence>
<dbReference type="InterPro" id="IPR050811">
    <property type="entry name" value="Phosphate_ABC_transporter"/>
</dbReference>
<feature type="chain" id="PRO_5043419642" evidence="2">
    <location>
        <begin position="21"/>
        <end position="242"/>
    </location>
</feature>